<sequence>MTSVEDLSVARIVQARVDDDTDALIQELKLQTGWNESELVRNGIEALVQKLRPKKRRRISGLGAYDSGVTDLGSNKKHLEGFGR</sequence>
<comment type="caution">
    <text evidence="1">The sequence shown here is derived from an EMBL/GenBank/DDBJ whole genome shotgun (WGS) entry which is preliminary data.</text>
</comment>
<evidence type="ECO:0000313" key="2">
    <source>
        <dbReference type="Proteomes" id="UP000315440"/>
    </source>
</evidence>
<gene>
    <name evidence="1" type="ORF">Mal64_13650</name>
</gene>
<evidence type="ECO:0008006" key="3">
    <source>
        <dbReference type="Google" id="ProtNLM"/>
    </source>
</evidence>
<evidence type="ECO:0000313" key="1">
    <source>
        <dbReference type="EMBL" id="TWT90966.1"/>
    </source>
</evidence>
<dbReference type="Proteomes" id="UP000315440">
    <property type="component" value="Unassembled WGS sequence"/>
</dbReference>
<proteinExistence type="predicted"/>
<dbReference type="AlphaFoldDB" id="A0A5C5ZUR7"/>
<keyword evidence="2" id="KW-1185">Reference proteome</keyword>
<accession>A0A5C5ZUR7</accession>
<reference evidence="1 2" key="1">
    <citation type="submission" date="2019-02" db="EMBL/GenBank/DDBJ databases">
        <title>Deep-cultivation of Planctomycetes and their phenomic and genomic characterization uncovers novel biology.</title>
        <authorList>
            <person name="Wiegand S."/>
            <person name="Jogler M."/>
            <person name="Boedeker C."/>
            <person name="Pinto D."/>
            <person name="Vollmers J."/>
            <person name="Rivas-Marin E."/>
            <person name="Kohn T."/>
            <person name="Peeters S.H."/>
            <person name="Heuer A."/>
            <person name="Rast P."/>
            <person name="Oberbeckmann S."/>
            <person name="Bunk B."/>
            <person name="Jeske O."/>
            <person name="Meyerdierks A."/>
            <person name="Storesund J.E."/>
            <person name="Kallscheuer N."/>
            <person name="Luecker S."/>
            <person name="Lage O.M."/>
            <person name="Pohl T."/>
            <person name="Merkel B.J."/>
            <person name="Hornburger P."/>
            <person name="Mueller R.-W."/>
            <person name="Bruemmer F."/>
            <person name="Labrenz M."/>
            <person name="Spormann A.M."/>
            <person name="Op Den Camp H."/>
            <person name="Overmann J."/>
            <person name="Amann R."/>
            <person name="Jetten M.S.M."/>
            <person name="Mascher T."/>
            <person name="Medema M.H."/>
            <person name="Devos D.P."/>
            <person name="Kaster A.-K."/>
            <person name="Ovreas L."/>
            <person name="Rohde M."/>
            <person name="Galperin M.Y."/>
            <person name="Jogler C."/>
        </authorList>
    </citation>
    <scope>NUCLEOTIDE SEQUENCE [LARGE SCALE GENOMIC DNA]</scope>
    <source>
        <strain evidence="1 2">Mal64</strain>
    </source>
</reference>
<name>A0A5C5ZUR7_9BACT</name>
<protein>
    <recommendedName>
        <fullName evidence="3">Ribbon-helix-helix protein CopG domain-containing protein</fullName>
    </recommendedName>
</protein>
<organism evidence="1 2">
    <name type="scientific">Pseudobythopirellula maris</name>
    <dbReference type="NCBI Taxonomy" id="2527991"/>
    <lineage>
        <taxon>Bacteria</taxon>
        <taxon>Pseudomonadati</taxon>
        <taxon>Planctomycetota</taxon>
        <taxon>Planctomycetia</taxon>
        <taxon>Pirellulales</taxon>
        <taxon>Lacipirellulaceae</taxon>
        <taxon>Pseudobythopirellula</taxon>
    </lineage>
</organism>
<dbReference type="EMBL" id="SJPQ01000001">
    <property type="protein sequence ID" value="TWT90966.1"/>
    <property type="molecule type" value="Genomic_DNA"/>
</dbReference>